<dbReference type="HOGENOM" id="CLU_044614_2_0_1"/>
<gene>
    <name evidence="2" type="ORF">Moror_9234</name>
</gene>
<dbReference type="KEGG" id="mrr:Moror_9234"/>
<feature type="transmembrane region" description="Helical" evidence="1">
    <location>
        <begin position="146"/>
        <end position="171"/>
    </location>
</feature>
<dbReference type="AlphaFoldDB" id="V2WTP4"/>
<feature type="transmembrane region" description="Helical" evidence="1">
    <location>
        <begin position="59"/>
        <end position="80"/>
    </location>
</feature>
<keyword evidence="1" id="KW-1133">Transmembrane helix</keyword>
<evidence type="ECO:0000313" key="3">
    <source>
        <dbReference type="Proteomes" id="UP000017559"/>
    </source>
</evidence>
<proteinExistence type="predicted"/>
<evidence type="ECO:0000256" key="1">
    <source>
        <dbReference type="SAM" id="Phobius"/>
    </source>
</evidence>
<name>V2WTP4_MONRO</name>
<dbReference type="Proteomes" id="UP000017559">
    <property type="component" value="Unassembled WGS sequence"/>
</dbReference>
<evidence type="ECO:0000313" key="2">
    <source>
        <dbReference type="EMBL" id="ESK84952.1"/>
    </source>
</evidence>
<feature type="transmembrane region" description="Helical" evidence="1">
    <location>
        <begin position="25"/>
        <end position="47"/>
    </location>
</feature>
<keyword evidence="3" id="KW-1185">Reference proteome</keyword>
<accession>V2WTP4</accession>
<feature type="transmembrane region" description="Helical" evidence="1">
    <location>
        <begin position="235"/>
        <end position="260"/>
    </location>
</feature>
<keyword evidence="1" id="KW-0812">Transmembrane</keyword>
<keyword evidence="1" id="KW-0472">Membrane</keyword>
<sequence length="353" mass="38939">MSSIEEIVASYVTTGSVVGTVNSTLSIMFVIYGFYIMLFGMSVQILCKRNQERPNGKLYLGWTVTLFVLATITNGFQAWLMIQQQIIFFEAAETREYDRLLRYLLGEPLKTVPITLLSIGALVINIVADTMLIHRCWIIWGTSKRVALPLMLMSLGTNIFGIVFTTMGLIGQSDTTVASNAILLAQSNRLSVGYTVGNIIVNSTITLMTAGRIWWISRQARALMGQPINAKYKTIVAIILESGILYPLTLVVQIIIYYTTDPTGSGRVPVDLGPVVWQFAGIAPTLIIVRAEMGKTVDSVHQQVSSLRFAVGDQDARRSNLHAINITVGEQVLSDKDSGFAPYRSSRSIEEMV</sequence>
<feature type="transmembrane region" description="Helical" evidence="1">
    <location>
        <begin position="272"/>
        <end position="289"/>
    </location>
</feature>
<dbReference type="OrthoDB" id="3226582at2759"/>
<organism evidence="2 3">
    <name type="scientific">Moniliophthora roreri (strain MCA 2997)</name>
    <name type="common">Cocoa frosty pod rot fungus</name>
    <name type="synonym">Crinipellis roreri</name>
    <dbReference type="NCBI Taxonomy" id="1381753"/>
    <lineage>
        <taxon>Eukaryota</taxon>
        <taxon>Fungi</taxon>
        <taxon>Dikarya</taxon>
        <taxon>Basidiomycota</taxon>
        <taxon>Agaricomycotina</taxon>
        <taxon>Agaricomycetes</taxon>
        <taxon>Agaricomycetidae</taxon>
        <taxon>Agaricales</taxon>
        <taxon>Marasmiineae</taxon>
        <taxon>Marasmiaceae</taxon>
        <taxon>Moniliophthora</taxon>
    </lineage>
</organism>
<feature type="transmembrane region" description="Helical" evidence="1">
    <location>
        <begin position="112"/>
        <end position="134"/>
    </location>
</feature>
<dbReference type="EMBL" id="AWSO01001184">
    <property type="protein sequence ID" value="ESK84952.1"/>
    <property type="molecule type" value="Genomic_DNA"/>
</dbReference>
<protein>
    <submittedName>
        <fullName evidence="2">Uncharacterized protein</fullName>
    </submittedName>
</protein>
<feature type="transmembrane region" description="Helical" evidence="1">
    <location>
        <begin position="191"/>
        <end position="215"/>
    </location>
</feature>
<comment type="caution">
    <text evidence="2">The sequence shown here is derived from an EMBL/GenBank/DDBJ whole genome shotgun (WGS) entry which is preliminary data.</text>
</comment>
<reference evidence="2 3" key="1">
    <citation type="journal article" date="2014" name="BMC Genomics">
        <title>Genome and secretome analysis of the hemibiotrophic fungal pathogen, Moniliophthora roreri, which causes frosty pod rot disease of cacao: mechanisms of the biotrophic and necrotrophic phases.</title>
        <authorList>
            <person name="Meinhardt L.W."/>
            <person name="Costa G.G.L."/>
            <person name="Thomazella D.P.T."/>
            <person name="Teixeira P.J.P.L."/>
            <person name="Carazzolle M.F."/>
            <person name="Schuster S.C."/>
            <person name="Carlson J.E."/>
            <person name="Guiltinan M.J."/>
            <person name="Mieczkowski P."/>
            <person name="Farmer A."/>
            <person name="Ramaraj T."/>
            <person name="Crozier J."/>
            <person name="Davis R.E."/>
            <person name="Shao J."/>
            <person name="Melnick R.L."/>
            <person name="Pereira G.A.G."/>
            <person name="Bailey B.A."/>
        </authorList>
    </citation>
    <scope>NUCLEOTIDE SEQUENCE [LARGE SCALE GENOMIC DNA]</scope>
    <source>
        <strain evidence="2 3">MCA 2997</strain>
    </source>
</reference>